<evidence type="ECO:0000313" key="2">
    <source>
        <dbReference type="Proteomes" id="UP000635996"/>
    </source>
</evidence>
<proteinExistence type="predicted"/>
<dbReference type="Gene3D" id="3.40.50.300">
    <property type="entry name" value="P-loop containing nucleotide triphosphate hydrolases"/>
    <property type="match status" value="1"/>
</dbReference>
<dbReference type="EMBL" id="JAATEL010000022">
    <property type="protein sequence ID" value="NJP16433.1"/>
    <property type="molecule type" value="Genomic_DNA"/>
</dbReference>
<sequence length="210" mass="23566">MLLWINGPFGGGKTQTAHEIHRRLPGSVICDPEHAGFGLHRMLPPALRGDFRDLAAWRQGVVEVLDLVLTRHEGVVIAPMTVTDSDCFAETVGRLRELGHDVRHFTLLAERETVLRRLRERRLGRAVRAVTGKGAGTGGDSWAVRQLDHCLRRLREPEFAEHLWTDGFTVPKTADRIAVLAGLTLRPNHEGRVRTRLRQAAVGVRHIRID</sequence>
<comment type="caution">
    <text evidence="1">The sequence shown here is derived from an EMBL/GenBank/DDBJ whole genome shotgun (WGS) entry which is preliminary data.</text>
</comment>
<name>A0ABX0YZF3_STRTL</name>
<dbReference type="SUPFAM" id="SSF52540">
    <property type="entry name" value="P-loop containing nucleoside triphosphate hydrolases"/>
    <property type="match status" value="1"/>
</dbReference>
<organism evidence="1 2">
    <name type="scientific">Streptomyces thermoviolaceus subsp. thermoviolaceus</name>
    <dbReference type="NCBI Taxonomy" id="66860"/>
    <lineage>
        <taxon>Bacteria</taxon>
        <taxon>Bacillati</taxon>
        <taxon>Actinomycetota</taxon>
        <taxon>Actinomycetes</taxon>
        <taxon>Kitasatosporales</taxon>
        <taxon>Streptomycetaceae</taxon>
        <taxon>Streptomyces</taxon>
    </lineage>
</organism>
<keyword evidence="2" id="KW-1185">Reference proteome</keyword>
<dbReference type="InterPro" id="IPR027417">
    <property type="entry name" value="P-loop_NTPase"/>
</dbReference>
<evidence type="ECO:0000313" key="1">
    <source>
        <dbReference type="EMBL" id="NJP16433.1"/>
    </source>
</evidence>
<dbReference type="Pfam" id="PF13671">
    <property type="entry name" value="AAA_33"/>
    <property type="match status" value="1"/>
</dbReference>
<reference evidence="1 2" key="1">
    <citation type="submission" date="2020-03" db="EMBL/GenBank/DDBJ databases">
        <title>WGS of actinomycetes isolated from Thailand.</title>
        <authorList>
            <person name="Thawai C."/>
        </authorList>
    </citation>
    <scope>NUCLEOTIDE SEQUENCE [LARGE SCALE GENOMIC DNA]</scope>
    <source>
        <strain evidence="1 2">NBRC 13905</strain>
    </source>
</reference>
<protein>
    <submittedName>
        <fullName evidence="1">AAA family ATPase</fullName>
    </submittedName>
</protein>
<gene>
    <name evidence="1" type="ORF">HCJ95_19655</name>
</gene>
<dbReference type="RefSeq" id="WP_125499571.1">
    <property type="nucleotide sequence ID" value="NZ_BMVZ01000005.1"/>
</dbReference>
<dbReference type="Proteomes" id="UP000635996">
    <property type="component" value="Unassembled WGS sequence"/>
</dbReference>
<accession>A0ABX0YZF3</accession>